<dbReference type="InterPro" id="IPR017441">
    <property type="entry name" value="Protein_kinase_ATP_BS"/>
</dbReference>
<keyword evidence="4" id="KW-0418">Kinase</keyword>
<feature type="binding site" evidence="6">
    <location>
        <position position="408"/>
    </location>
    <ligand>
        <name>ATP</name>
        <dbReference type="ChEBI" id="CHEBI:30616"/>
    </ligand>
</feature>
<dbReference type="InterPro" id="IPR001245">
    <property type="entry name" value="Ser-Thr/Tyr_kinase_cat_dom"/>
</dbReference>
<sequence>MSSATHTTWSCFDTRVVRDSDVSAVKQKQMHNVYQRRLVSANKRPSCKYQAIKKVQDDKNKDAIIFPFPGRIVTRSSTHYTLFSHPCTTQEAATCNQTCGAQKLPFPFGFSSGCQIRLNCTANATILAADFPVQSIIGDTILINLPATCGRPVEALRRLFTQNFAPNSRNAILMQNCNARPTACFIPTTMVRANFQLLDCGERMNDSISCYSEAVNNGASFIDYGNLTRSGCRTLFSAISMESFGGSSAVSLDVQMVRVGWWLLGECRCSDNASCFRVSPPVEGNPAAYRCQCEEGFAGDGFRDGLGCRKGMLPFLLPINFAFSNPKDAMLQNIYLDNVEEQQESKRRNRTKKSRQLFKTAGITIPIHPYKEIEKATDNFSDKRKLGNGAYGTVYSGKLNTDEWVAIKRIKNRDGNSIVQFINEIKLLSSVSHPNLVRLLETAQAISYLHNSIHPPIYHRDIKSSNILLDYNYKSKVADFGLSRLGLIESSHISTAPQGTPGYLDPQYHQNFQLSDKSDVYSFGVVLIEIITGLRVVDFSRPSEEINLAAVAVDRIGRGCLDEIIDPFILGGDRDNWTISSVDKVAELAFRCLAFHRDMRPSMMEVAVELEQIRRSKWTESEMSVTTSDSSSSDYSKKSLNPTVENECQAIQDSCANSRTRSCWTVGAKEWSKRTESPDEISPAYSLWATFICGGKVDGSTSFFMTYGISAAAQTNLQDQTNALQQTNSMLSPKDFRF</sequence>
<dbReference type="PANTHER" id="PTHR46008:SF62">
    <property type="entry name" value="PROTEIN KINASE DOMAIN-CONTAINING PROTEIN"/>
    <property type="match status" value="1"/>
</dbReference>
<protein>
    <recommendedName>
        <fullName evidence="7">Protein kinase domain-containing protein</fullName>
    </recommendedName>
</protein>
<dbReference type="Gene3D" id="1.10.510.10">
    <property type="entry name" value="Transferase(Phosphotransferase) domain 1"/>
    <property type="match status" value="1"/>
</dbReference>
<dbReference type="InterPro" id="IPR011009">
    <property type="entry name" value="Kinase-like_dom_sf"/>
</dbReference>
<feature type="domain" description="Protein kinase" evidence="7">
    <location>
        <begin position="380"/>
        <end position="619"/>
    </location>
</feature>
<keyword evidence="5 6" id="KW-0067">ATP-binding</keyword>
<dbReference type="SUPFAM" id="SSF56112">
    <property type="entry name" value="Protein kinase-like (PK-like)"/>
    <property type="match status" value="1"/>
</dbReference>
<name>A0ABR0U196_REHGL</name>
<evidence type="ECO:0000256" key="4">
    <source>
        <dbReference type="ARBA" id="ARBA00022777"/>
    </source>
</evidence>
<evidence type="ECO:0000256" key="2">
    <source>
        <dbReference type="ARBA" id="ARBA00022679"/>
    </source>
</evidence>
<dbReference type="PROSITE" id="PS00107">
    <property type="entry name" value="PROTEIN_KINASE_ATP"/>
    <property type="match status" value="1"/>
</dbReference>
<dbReference type="PANTHER" id="PTHR46008">
    <property type="entry name" value="LEAF RUST 10 DISEASE-RESISTANCE LOCUS RECEPTOR-LIKE PROTEIN KINASE-LIKE 1.4"/>
    <property type="match status" value="1"/>
</dbReference>
<dbReference type="InterPro" id="IPR008271">
    <property type="entry name" value="Ser/Thr_kinase_AS"/>
</dbReference>
<evidence type="ECO:0000313" key="8">
    <source>
        <dbReference type="EMBL" id="KAK6115900.1"/>
    </source>
</evidence>
<dbReference type="Gene3D" id="3.30.200.20">
    <property type="entry name" value="Phosphorylase Kinase, domain 1"/>
    <property type="match status" value="1"/>
</dbReference>
<dbReference type="InterPro" id="IPR000719">
    <property type="entry name" value="Prot_kinase_dom"/>
</dbReference>
<keyword evidence="1" id="KW-0723">Serine/threonine-protein kinase</keyword>
<dbReference type="Pfam" id="PF07714">
    <property type="entry name" value="PK_Tyr_Ser-Thr"/>
    <property type="match status" value="1"/>
</dbReference>
<dbReference type="EMBL" id="JABTTQ020003506">
    <property type="protein sequence ID" value="KAK6115900.1"/>
    <property type="molecule type" value="Genomic_DNA"/>
</dbReference>
<evidence type="ECO:0000256" key="1">
    <source>
        <dbReference type="ARBA" id="ARBA00022527"/>
    </source>
</evidence>
<keyword evidence="9" id="KW-1185">Reference proteome</keyword>
<evidence type="ECO:0000256" key="5">
    <source>
        <dbReference type="ARBA" id="ARBA00022840"/>
    </source>
</evidence>
<keyword evidence="2" id="KW-0808">Transferase</keyword>
<dbReference type="SMART" id="SM00220">
    <property type="entry name" value="S_TKc"/>
    <property type="match status" value="1"/>
</dbReference>
<dbReference type="Gene3D" id="2.10.25.10">
    <property type="entry name" value="Laminin"/>
    <property type="match status" value="1"/>
</dbReference>
<dbReference type="Pfam" id="PF00069">
    <property type="entry name" value="Pkinase"/>
    <property type="match status" value="1"/>
</dbReference>
<evidence type="ECO:0000259" key="7">
    <source>
        <dbReference type="PROSITE" id="PS50011"/>
    </source>
</evidence>
<organism evidence="8 9">
    <name type="scientific">Rehmannia glutinosa</name>
    <name type="common">Chinese foxglove</name>
    <dbReference type="NCBI Taxonomy" id="99300"/>
    <lineage>
        <taxon>Eukaryota</taxon>
        <taxon>Viridiplantae</taxon>
        <taxon>Streptophyta</taxon>
        <taxon>Embryophyta</taxon>
        <taxon>Tracheophyta</taxon>
        <taxon>Spermatophyta</taxon>
        <taxon>Magnoliopsida</taxon>
        <taxon>eudicotyledons</taxon>
        <taxon>Gunneridae</taxon>
        <taxon>Pentapetalae</taxon>
        <taxon>asterids</taxon>
        <taxon>lamiids</taxon>
        <taxon>Lamiales</taxon>
        <taxon>Orobanchaceae</taxon>
        <taxon>Rehmannieae</taxon>
        <taxon>Rehmannia</taxon>
    </lineage>
</organism>
<dbReference type="Proteomes" id="UP001318860">
    <property type="component" value="Unassembled WGS sequence"/>
</dbReference>
<proteinExistence type="predicted"/>
<evidence type="ECO:0000256" key="3">
    <source>
        <dbReference type="ARBA" id="ARBA00022741"/>
    </source>
</evidence>
<dbReference type="PROSITE" id="PS00108">
    <property type="entry name" value="PROTEIN_KINASE_ST"/>
    <property type="match status" value="1"/>
</dbReference>
<evidence type="ECO:0000256" key="6">
    <source>
        <dbReference type="PROSITE-ProRule" id="PRU10141"/>
    </source>
</evidence>
<dbReference type="PROSITE" id="PS50011">
    <property type="entry name" value="PROTEIN_KINASE_DOM"/>
    <property type="match status" value="1"/>
</dbReference>
<comment type="caution">
    <text evidence="8">The sequence shown here is derived from an EMBL/GenBank/DDBJ whole genome shotgun (WGS) entry which is preliminary data.</text>
</comment>
<evidence type="ECO:0000313" key="9">
    <source>
        <dbReference type="Proteomes" id="UP001318860"/>
    </source>
</evidence>
<keyword evidence="3 6" id="KW-0547">Nucleotide-binding</keyword>
<accession>A0ABR0U196</accession>
<gene>
    <name evidence="8" type="ORF">DH2020_008169</name>
</gene>
<reference evidence="8 9" key="1">
    <citation type="journal article" date="2021" name="Comput. Struct. Biotechnol. J.">
        <title>De novo genome assembly of the potent medicinal plant Rehmannia glutinosa using nanopore technology.</title>
        <authorList>
            <person name="Ma L."/>
            <person name="Dong C."/>
            <person name="Song C."/>
            <person name="Wang X."/>
            <person name="Zheng X."/>
            <person name="Niu Y."/>
            <person name="Chen S."/>
            <person name="Feng W."/>
        </authorList>
    </citation>
    <scope>NUCLEOTIDE SEQUENCE [LARGE SCALE GENOMIC DNA]</scope>
    <source>
        <strain evidence="8">DH-2019</strain>
    </source>
</reference>